<feature type="transmembrane region" description="Helical" evidence="2">
    <location>
        <begin position="28"/>
        <end position="46"/>
    </location>
</feature>
<dbReference type="Proteomes" id="UP000305792">
    <property type="component" value="Unassembled WGS sequence"/>
</dbReference>
<sequence length="266" mass="27645">MTHYPAQPQPQISLPQAPARKKPWYLRWWSFTIAAVLVLSCFGSILGGGDEDAPAGGADDTATTTASADEPAEAAEEPAEEAETDYFADAYPVFDAVTESGSGASVITLPAIQGILTASHSGSSNFILTVLDENNAMTELPVNTIGSYKGTTAFGLQGLGGDAASLQIEADGDWEITIAPVADVPELAVPQEGDGDGVYRYTGDAATWQLSHDGDANFIVSYVSDDILGWSLLANEIGTYEGTVPVTAGPGLVVVNADGEWTLAEA</sequence>
<comment type="caution">
    <text evidence="3">The sequence shown here is derived from an EMBL/GenBank/DDBJ whole genome shotgun (WGS) entry which is preliminary data.</text>
</comment>
<evidence type="ECO:0000256" key="1">
    <source>
        <dbReference type="SAM" id="MobiDB-lite"/>
    </source>
</evidence>
<protein>
    <submittedName>
        <fullName evidence="3">Uncharacterized protein</fullName>
    </submittedName>
</protein>
<evidence type="ECO:0000313" key="3">
    <source>
        <dbReference type="EMBL" id="THV22097.1"/>
    </source>
</evidence>
<gene>
    <name evidence="3" type="ORF">E9998_24065</name>
</gene>
<dbReference type="EMBL" id="STGX01000024">
    <property type="protein sequence ID" value="THV22097.1"/>
    <property type="molecule type" value="Genomic_DNA"/>
</dbReference>
<evidence type="ECO:0000256" key="2">
    <source>
        <dbReference type="SAM" id="Phobius"/>
    </source>
</evidence>
<dbReference type="OrthoDB" id="2004788at2"/>
<keyword evidence="2" id="KW-0472">Membrane</keyword>
<proteinExistence type="predicted"/>
<keyword evidence="2" id="KW-0812">Transmembrane</keyword>
<dbReference type="RefSeq" id="WP_136532290.1">
    <property type="nucleotide sequence ID" value="NZ_STGX01000024.1"/>
</dbReference>
<feature type="compositionally biased region" description="Low complexity" evidence="1">
    <location>
        <begin position="54"/>
        <end position="69"/>
    </location>
</feature>
<reference evidence="3 4" key="1">
    <citation type="journal article" date="2018" name="Int. J. Syst. Evol. Microbiol.">
        <title>Glycomyces paridis sp. nov., isolated from the medicinal plant Paris polyphylla.</title>
        <authorList>
            <person name="Fang X.M."/>
            <person name="Bai J.L."/>
            <person name="Su J."/>
            <person name="Zhao L.L."/>
            <person name="Liu H.Y."/>
            <person name="Ma B.P."/>
            <person name="Zhang Y.Q."/>
            <person name="Yu L.Y."/>
        </authorList>
    </citation>
    <scope>NUCLEOTIDE SEQUENCE [LARGE SCALE GENOMIC DNA]</scope>
    <source>
        <strain evidence="3 4">CPCC 204357</strain>
    </source>
</reference>
<name>A0A4S8NWX0_9ACTN</name>
<keyword evidence="2" id="KW-1133">Transmembrane helix</keyword>
<accession>A0A4S8NWX0</accession>
<keyword evidence="4" id="KW-1185">Reference proteome</keyword>
<feature type="region of interest" description="Disordered" evidence="1">
    <location>
        <begin position="52"/>
        <end position="74"/>
    </location>
</feature>
<organism evidence="3 4">
    <name type="scientific">Glycomyces paridis</name>
    <dbReference type="NCBI Taxonomy" id="2126555"/>
    <lineage>
        <taxon>Bacteria</taxon>
        <taxon>Bacillati</taxon>
        <taxon>Actinomycetota</taxon>
        <taxon>Actinomycetes</taxon>
        <taxon>Glycomycetales</taxon>
        <taxon>Glycomycetaceae</taxon>
        <taxon>Glycomyces</taxon>
    </lineage>
</organism>
<evidence type="ECO:0000313" key="4">
    <source>
        <dbReference type="Proteomes" id="UP000305792"/>
    </source>
</evidence>
<dbReference type="AlphaFoldDB" id="A0A4S8NWX0"/>